<accession>A0A938XWK6</accession>
<keyword evidence="3" id="KW-0804">Transcription</keyword>
<proteinExistence type="predicted"/>
<dbReference type="RefSeq" id="WP_204516972.1">
    <property type="nucleotide sequence ID" value="NZ_BAABIN010000015.1"/>
</dbReference>
<dbReference type="InterPro" id="IPR036388">
    <property type="entry name" value="WH-like_DNA-bd_sf"/>
</dbReference>
<keyword evidence="6" id="KW-1185">Reference proteome</keyword>
<dbReference type="InterPro" id="IPR036390">
    <property type="entry name" value="WH_DNA-bd_sf"/>
</dbReference>
<comment type="caution">
    <text evidence="5">The sequence shown here is derived from an EMBL/GenBank/DDBJ whole genome shotgun (WGS) entry which is preliminary data.</text>
</comment>
<keyword evidence="2 5" id="KW-0238">DNA-binding</keyword>
<evidence type="ECO:0000259" key="4">
    <source>
        <dbReference type="PROSITE" id="PS50995"/>
    </source>
</evidence>
<dbReference type="PANTHER" id="PTHR33164:SF99">
    <property type="entry name" value="MARR FAMILY REGULATORY PROTEIN"/>
    <property type="match status" value="1"/>
</dbReference>
<dbReference type="InterPro" id="IPR000835">
    <property type="entry name" value="HTH_MarR-typ"/>
</dbReference>
<organism evidence="5 6">
    <name type="scientific">Brevibacillus fulvus</name>
    <dbReference type="NCBI Taxonomy" id="1125967"/>
    <lineage>
        <taxon>Bacteria</taxon>
        <taxon>Bacillati</taxon>
        <taxon>Bacillota</taxon>
        <taxon>Bacilli</taxon>
        <taxon>Bacillales</taxon>
        <taxon>Paenibacillaceae</taxon>
        <taxon>Brevibacillus</taxon>
    </lineage>
</organism>
<gene>
    <name evidence="5" type="ORF">JOD01_000839</name>
</gene>
<sequence length="143" mass="16768">MDSGMDKNLYRVWEAMWKTRRKVDAELQQNSSAILTRTQFYLMRYIMNNGPCTISQLADLMEVKTSAISTMIERLVQNGLLTRFYGEHDRRNVFVSLTDKGKESVIHDLRIAKEVFSRYLSCLTPEELETFANLFEKIVHHDK</sequence>
<dbReference type="GO" id="GO:0006950">
    <property type="term" value="P:response to stress"/>
    <property type="evidence" value="ECO:0007669"/>
    <property type="project" value="TreeGrafter"/>
</dbReference>
<protein>
    <submittedName>
        <fullName evidence="5">DNA-binding MarR family transcriptional regulator</fullName>
    </submittedName>
</protein>
<reference evidence="5" key="1">
    <citation type="submission" date="2021-01" db="EMBL/GenBank/DDBJ databases">
        <title>Genomic Encyclopedia of Type Strains, Phase IV (KMG-IV): sequencing the most valuable type-strain genomes for metagenomic binning, comparative biology and taxonomic classification.</title>
        <authorList>
            <person name="Goeker M."/>
        </authorList>
    </citation>
    <scope>NUCLEOTIDE SEQUENCE</scope>
    <source>
        <strain evidence="5">DSM 25523</strain>
    </source>
</reference>
<name>A0A938XWK6_9BACL</name>
<evidence type="ECO:0000313" key="6">
    <source>
        <dbReference type="Proteomes" id="UP000717624"/>
    </source>
</evidence>
<dbReference type="Proteomes" id="UP000717624">
    <property type="component" value="Unassembled WGS sequence"/>
</dbReference>
<dbReference type="EMBL" id="JAFBEB010000002">
    <property type="protein sequence ID" value="MBM7589241.1"/>
    <property type="molecule type" value="Genomic_DNA"/>
</dbReference>
<dbReference type="AlphaFoldDB" id="A0A938XWK6"/>
<evidence type="ECO:0000256" key="2">
    <source>
        <dbReference type="ARBA" id="ARBA00023125"/>
    </source>
</evidence>
<dbReference type="Pfam" id="PF01047">
    <property type="entry name" value="MarR"/>
    <property type="match status" value="1"/>
</dbReference>
<dbReference type="SMART" id="SM00347">
    <property type="entry name" value="HTH_MARR"/>
    <property type="match status" value="1"/>
</dbReference>
<dbReference type="PROSITE" id="PS01117">
    <property type="entry name" value="HTH_MARR_1"/>
    <property type="match status" value="1"/>
</dbReference>
<dbReference type="PRINTS" id="PR00598">
    <property type="entry name" value="HTHMARR"/>
</dbReference>
<evidence type="ECO:0000256" key="1">
    <source>
        <dbReference type="ARBA" id="ARBA00023015"/>
    </source>
</evidence>
<evidence type="ECO:0000256" key="3">
    <source>
        <dbReference type="ARBA" id="ARBA00023163"/>
    </source>
</evidence>
<dbReference type="PROSITE" id="PS50995">
    <property type="entry name" value="HTH_MARR_2"/>
    <property type="match status" value="1"/>
</dbReference>
<keyword evidence="1" id="KW-0805">Transcription regulation</keyword>
<dbReference type="GO" id="GO:0003677">
    <property type="term" value="F:DNA binding"/>
    <property type="evidence" value="ECO:0007669"/>
    <property type="project" value="UniProtKB-KW"/>
</dbReference>
<dbReference type="InterPro" id="IPR039422">
    <property type="entry name" value="MarR/SlyA-like"/>
</dbReference>
<evidence type="ECO:0000313" key="5">
    <source>
        <dbReference type="EMBL" id="MBM7589241.1"/>
    </source>
</evidence>
<dbReference type="PANTHER" id="PTHR33164">
    <property type="entry name" value="TRANSCRIPTIONAL REGULATOR, MARR FAMILY"/>
    <property type="match status" value="1"/>
</dbReference>
<dbReference type="Gene3D" id="1.10.10.10">
    <property type="entry name" value="Winged helix-like DNA-binding domain superfamily/Winged helix DNA-binding domain"/>
    <property type="match status" value="1"/>
</dbReference>
<feature type="domain" description="HTH marR-type" evidence="4">
    <location>
        <begin position="2"/>
        <end position="140"/>
    </location>
</feature>
<dbReference type="GO" id="GO:0003700">
    <property type="term" value="F:DNA-binding transcription factor activity"/>
    <property type="evidence" value="ECO:0007669"/>
    <property type="project" value="InterPro"/>
</dbReference>
<dbReference type="InterPro" id="IPR023187">
    <property type="entry name" value="Tscrpt_reg_MarR-type_CS"/>
</dbReference>
<dbReference type="SUPFAM" id="SSF46785">
    <property type="entry name" value="Winged helix' DNA-binding domain"/>
    <property type="match status" value="1"/>
</dbReference>